<dbReference type="Proteomes" id="UP000603227">
    <property type="component" value="Unassembled WGS sequence"/>
</dbReference>
<proteinExistence type="predicted"/>
<dbReference type="AlphaFoldDB" id="A0A918ZT17"/>
<accession>A0A918ZT17</accession>
<keyword evidence="2" id="KW-1185">Reference proteome</keyword>
<protein>
    <submittedName>
        <fullName evidence="1">Uncharacterized protein</fullName>
    </submittedName>
</protein>
<reference evidence="1" key="2">
    <citation type="submission" date="2020-09" db="EMBL/GenBank/DDBJ databases">
        <authorList>
            <person name="Sun Q."/>
            <person name="Zhou Y."/>
        </authorList>
    </citation>
    <scope>NUCLEOTIDE SEQUENCE</scope>
    <source>
        <strain evidence="1">CGMCC 4.7403</strain>
    </source>
</reference>
<organism evidence="1 2">
    <name type="scientific">Streptomyces capitiformicae</name>
    <dbReference type="NCBI Taxonomy" id="2014920"/>
    <lineage>
        <taxon>Bacteria</taxon>
        <taxon>Bacillati</taxon>
        <taxon>Actinomycetota</taxon>
        <taxon>Actinomycetes</taxon>
        <taxon>Kitasatosporales</taxon>
        <taxon>Streptomycetaceae</taxon>
        <taxon>Streptomyces</taxon>
    </lineage>
</organism>
<comment type="caution">
    <text evidence="1">The sequence shown here is derived from an EMBL/GenBank/DDBJ whole genome shotgun (WGS) entry which is preliminary data.</text>
</comment>
<name>A0A918ZT17_9ACTN</name>
<reference evidence="1" key="1">
    <citation type="journal article" date="2014" name="Int. J. Syst. Evol. Microbiol.">
        <title>Complete genome sequence of Corynebacterium casei LMG S-19264T (=DSM 44701T), isolated from a smear-ripened cheese.</title>
        <authorList>
            <consortium name="US DOE Joint Genome Institute (JGI-PGF)"/>
            <person name="Walter F."/>
            <person name="Albersmeier A."/>
            <person name="Kalinowski J."/>
            <person name="Ruckert C."/>
        </authorList>
    </citation>
    <scope>NUCLEOTIDE SEQUENCE</scope>
    <source>
        <strain evidence="1">CGMCC 4.7403</strain>
    </source>
</reference>
<sequence length="74" mass="8290">MTEYRPKLGDTVEYMRTKRFGKIMGFEGPYVQLRPVGGGREWDADPGDLRLLMLMEALSAGVAAANKRSKGERL</sequence>
<evidence type="ECO:0000313" key="1">
    <source>
        <dbReference type="EMBL" id="GHE68594.1"/>
    </source>
</evidence>
<dbReference type="EMBL" id="BNAT01000070">
    <property type="protein sequence ID" value="GHE68594.1"/>
    <property type="molecule type" value="Genomic_DNA"/>
</dbReference>
<gene>
    <name evidence="1" type="ORF">GCM10017771_92380</name>
</gene>
<dbReference type="RefSeq" id="WP_189788387.1">
    <property type="nucleotide sequence ID" value="NZ_BNAT01000070.1"/>
</dbReference>
<evidence type="ECO:0000313" key="2">
    <source>
        <dbReference type="Proteomes" id="UP000603227"/>
    </source>
</evidence>